<accession>A0A8K0XMX4</accession>
<evidence type="ECO:0000313" key="2">
    <source>
        <dbReference type="EMBL" id="KAH8094671.1"/>
    </source>
</evidence>
<dbReference type="InterPro" id="IPR002495">
    <property type="entry name" value="Glyco_trans_8"/>
</dbReference>
<reference evidence="2" key="1">
    <citation type="journal article" date="2021" name="New Phytol.">
        <title>Evolutionary innovations through gain and loss of genes in the ectomycorrhizal Boletales.</title>
        <authorList>
            <person name="Wu G."/>
            <person name="Miyauchi S."/>
            <person name="Morin E."/>
            <person name="Kuo A."/>
            <person name="Drula E."/>
            <person name="Varga T."/>
            <person name="Kohler A."/>
            <person name="Feng B."/>
            <person name="Cao Y."/>
            <person name="Lipzen A."/>
            <person name="Daum C."/>
            <person name="Hundley H."/>
            <person name="Pangilinan J."/>
            <person name="Johnson J."/>
            <person name="Barry K."/>
            <person name="LaButti K."/>
            <person name="Ng V."/>
            <person name="Ahrendt S."/>
            <person name="Min B."/>
            <person name="Choi I.G."/>
            <person name="Park H."/>
            <person name="Plett J.M."/>
            <person name="Magnuson J."/>
            <person name="Spatafora J.W."/>
            <person name="Nagy L.G."/>
            <person name="Henrissat B."/>
            <person name="Grigoriev I.V."/>
            <person name="Yang Z.L."/>
            <person name="Xu J."/>
            <person name="Martin F.M."/>
        </authorList>
    </citation>
    <scope>NUCLEOTIDE SEQUENCE</scope>
    <source>
        <strain evidence="2">KKN 215</strain>
    </source>
</reference>
<dbReference type="Proteomes" id="UP000813824">
    <property type="component" value="Unassembled WGS sequence"/>
</dbReference>
<dbReference type="PANTHER" id="PTHR11183">
    <property type="entry name" value="GLYCOGENIN SUBFAMILY MEMBER"/>
    <property type="match status" value="1"/>
</dbReference>
<keyword evidence="1" id="KW-1133">Transmembrane helix</keyword>
<evidence type="ECO:0000256" key="1">
    <source>
        <dbReference type="SAM" id="Phobius"/>
    </source>
</evidence>
<dbReference type="InterPro" id="IPR050587">
    <property type="entry name" value="GNT1/Glycosyltrans_8"/>
</dbReference>
<dbReference type="OrthoDB" id="2014201at2759"/>
<dbReference type="Pfam" id="PF01501">
    <property type="entry name" value="Glyco_transf_8"/>
    <property type="match status" value="1"/>
</dbReference>
<gene>
    <name evidence="2" type="ORF">BXZ70DRAFT_352892</name>
</gene>
<dbReference type="GO" id="GO:0016757">
    <property type="term" value="F:glycosyltransferase activity"/>
    <property type="evidence" value="ECO:0007669"/>
    <property type="project" value="InterPro"/>
</dbReference>
<protein>
    <submittedName>
        <fullName evidence="2">Nucleotide-diphospho-sugar transferase</fullName>
    </submittedName>
</protein>
<name>A0A8K0XMX4_9AGAR</name>
<keyword evidence="1" id="KW-0812">Transmembrane</keyword>
<comment type="caution">
    <text evidence="2">The sequence shown here is derived from an EMBL/GenBank/DDBJ whole genome shotgun (WGS) entry which is preliminary data.</text>
</comment>
<keyword evidence="1" id="KW-0472">Membrane</keyword>
<dbReference type="SUPFAM" id="SSF53448">
    <property type="entry name" value="Nucleotide-diphospho-sugar transferases"/>
    <property type="match status" value="1"/>
</dbReference>
<organism evidence="2 3">
    <name type="scientific">Cristinia sonorae</name>
    <dbReference type="NCBI Taxonomy" id="1940300"/>
    <lineage>
        <taxon>Eukaryota</taxon>
        <taxon>Fungi</taxon>
        <taxon>Dikarya</taxon>
        <taxon>Basidiomycota</taxon>
        <taxon>Agaricomycotina</taxon>
        <taxon>Agaricomycetes</taxon>
        <taxon>Agaricomycetidae</taxon>
        <taxon>Agaricales</taxon>
        <taxon>Pleurotineae</taxon>
        <taxon>Stephanosporaceae</taxon>
        <taxon>Cristinia</taxon>
    </lineage>
</organism>
<dbReference type="AlphaFoldDB" id="A0A8K0XMX4"/>
<feature type="transmembrane region" description="Helical" evidence="1">
    <location>
        <begin position="94"/>
        <end position="117"/>
    </location>
</feature>
<keyword evidence="3" id="KW-1185">Reference proteome</keyword>
<evidence type="ECO:0000313" key="3">
    <source>
        <dbReference type="Proteomes" id="UP000813824"/>
    </source>
</evidence>
<keyword evidence="2" id="KW-0808">Transferase</keyword>
<proteinExistence type="predicted"/>
<sequence>MMTECCPKRRPCGRSRPQCHGRLGARQTRLPKVARCQSPWRLSQRPPPRPPLVRREQQSATMLSHWLRSKNYSPLPGPSHPKYRNGSPFRQERLFLAFVLVSFFINVYYIIPPWFAWPSPLDNYQSLHQTPSVNRAFLSSLPPISSSKNAIVTTLYTDNFAAAVATLGHSLRKSETTARLILLYLPDKVSQDALCLATSSGFVPQPVTRIPPPRDGQGVHRHFKDQYTKLSLWTLDQQGIDAVVYLDADTLVRRNLDELFYLPYNFAAVPDIFDGFILSFNAGFMFLRPSTDVFNTMVGQIATARYRAEDAEQSFLNHFFGAEAVRLPYMYNGNQAIKMRSQELWAGIAHELRVVHYTMVKPFLGRDYAPVKVEDLVGHATQQASKKGGLYKDSVLWWRDMWLETRDIYGRQMERCHTNPLRQRDNLTLSS</sequence>
<dbReference type="EMBL" id="JAEVFJ010000025">
    <property type="protein sequence ID" value="KAH8094671.1"/>
    <property type="molecule type" value="Genomic_DNA"/>
</dbReference>
<dbReference type="InterPro" id="IPR029044">
    <property type="entry name" value="Nucleotide-diphossugar_trans"/>
</dbReference>
<dbReference type="Gene3D" id="3.90.550.10">
    <property type="entry name" value="Spore Coat Polysaccharide Biosynthesis Protein SpsA, Chain A"/>
    <property type="match status" value="1"/>
</dbReference>